<feature type="region of interest" description="Disordered" evidence="1">
    <location>
        <begin position="415"/>
        <end position="522"/>
    </location>
</feature>
<dbReference type="InParanoid" id="G0MBG1"/>
<reference evidence="3" key="1">
    <citation type="submission" date="2011-07" db="EMBL/GenBank/DDBJ databases">
        <authorList>
            <consortium name="Caenorhabditis brenneri Sequencing and Analysis Consortium"/>
            <person name="Wilson R.K."/>
        </authorList>
    </citation>
    <scope>NUCLEOTIDE SEQUENCE [LARGE SCALE GENOMIC DNA]</scope>
    <source>
        <strain evidence="3">PB2801</strain>
    </source>
</reference>
<feature type="compositionally biased region" description="Polar residues" evidence="1">
    <location>
        <begin position="335"/>
        <end position="348"/>
    </location>
</feature>
<feature type="compositionally biased region" description="Basic and acidic residues" evidence="1">
    <location>
        <begin position="318"/>
        <end position="329"/>
    </location>
</feature>
<keyword evidence="3" id="KW-1185">Reference proteome</keyword>
<feature type="compositionally biased region" description="Polar residues" evidence="1">
    <location>
        <begin position="300"/>
        <end position="317"/>
    </location>
</feature>
<protein>
    <submittedName>
        <fullName evidence="2">Uncharacterized protein</fullName>
    </submittedName>
</protein>
<feature type="compositionally biased region" description="Polar residues" evidence="1">
    <location>
        <begin position="439"/>
        <end position="459"/>
    </location>
</feature>
<feature type="compositionally biased region" description="Polar residues" evidence="1">
    <location>
        <begin position="493"/>
        <end position="508"/>
    </location>
</feature>
<organism evidence="3">
    <name type="scientific">Caenorhabditis brenneri</name>
    <name type="common">Nematode worm</name>
    <dbReference type="NCBI Taxonomy" id="135651"/>
    <lineage>
        <taxon>Eukaryota</taxon>
        <taxon>Metazoa</taxon>
        <taxon>Ecdysozoa</taxon>
        <taxon>Nematoda</taxon>
        <taxon>Chromadorea</taxon>
        <taxon>Rhabditida</taxon>
        <taxon>Rhabditina</taxon>
        <taxon>Rhabditomorpha</taxon>
        <taxon>Rhabditoidea</taxon>
        <taxon>Rhabditidae</taxon>
        <taxon>Peloderinae</taxon>
        <taxon>Caenorhabditis</taxon>
    </lineage>
</organism>
<accession>G0MBG1</accession>
<feature type="region of interest" description="Disordered" evidence="1">
    <location>
        <begin position="160"/>
        <end position="179"/>
    </location>
</feature>
<gene>
    <name evidence="2" type="ORF">CAEBREN_04609</name>
</gene>
<feature type="region of interest" description="Disordered" evidence="1">
    <location>
        <begin position="297"/>
        <end position="352"/>
    </location>
</feature>
<feature type="region of interest" description="Disordered" evidence="1">
    <location>
        <begin position="213"/>
        <end position="234"/>
    </location>
</feature>
<evidence type="ECO:0000313" key="2">
    <source>
        <dbReference type="EMBL" id="EGT40698.1"/>
    </source>
</evidence>
<sequence>MTFDDDPLPKMESFARKDLKKWITKLKKKLTLEDQPADSEKIEIIPKFGFNRYVRTTMLIKRINEELARREKLDKTPKSGKKDAKVDKVLPVKESAKPADIIIPALEGVQIEQEEEPNTVKRFRTSEVDRVVTRSMMRKLEKLPMSPLTPRTSEVFSFPSPKEIVETPPGPSGIRDSKLKPREPIFFNIEFTTNQESRIIESFKINRMTTRSMMKKEKEASTVPFTPQIPRKDSTLRPQDEKLKIGESMLTSSCRVSPGSSGISNYEMKMAQGPSTAKVVDTLENCRVATRGMMKKEGQVFTSPSTSQTPRRVSSLHTPEEPVRTRESMPKSTKRNSPGTSGTRNPGTEPTFFDISFKINQESRIVEAFKINKYATLSMMKKGEYVPVSSPTSMNHQDVSSLHPQTENMRIGESMSMSTEENCPGTSGIRNSELESVEDQSTAKLSETLENCRVTTRSMMNKEKQAVTSPPTPKIPQKAAALRPQKEKVPVESRNSPGDSRSVTTDAQIETAWANRLRNPPK</sequence>
<name>G0MBG1_CAEBE</name>
<evidence type="ECO:0000313" key="3">
    <source>
        <dbReference type="Proteomes" id="UP000008068"/>
    </source>
</evidence>
<proteinExistence type="predicted"/>
<evidence type="ECO:0000256" key="1">
    <source>
        <dbReference type="SAM" id="MobiDB-lite"/>
    </source>
</evidence>
<dbReference type="EMBL" id="GL379788">
    <property type="protein sequence ID" value="EGT40698.1"/>
    <property type="molecule type" value="Genomic_DNA"/>
</dbReference>
<dbReference type="HOGENOM" id="CLU_521983_0_0_1"/>
<dbReference type="Proteomes" id="UP000008068">
    <property type="component" value="Unassembled WGS sequence"/>
</dbReference>
<dbReference type="AlphaFoldDB" id="G0MBG1"/>
<feature type="compositionally biased region" description="Polar residues" evidence="1">
    <location>
        <begin position="415"/>
        <end position="430"/>
    </location>
</feature>